<accession>A0A2P2PTF3</accession>
<proteinExistence type="predicted"/>
<name>A0A2P2PTF3_RHIMU</name>
<reference evidence="1" key="1">
    <citation type="submission" date="2018-02" db="EMBL/GenBank/DDBJ databases">
        <title>Rhizophora mucronata_Transcriptome.</title>
        <authorList>
            <person name="Meera S.P."/>
            <person name="Sreeshan A."/>
            <person name="Augustine A."/>
        </authorList>
    </citation>
    <scope>NUCLEOTIDE SEQUENCE</scope>
    <source>
        <tissue evidence="1">Leaf</tissue>
    </source>
</reference>
<sequence length="38" mass="4422">MYPLTFYFTFLPFSLCPPCLFPIRFPDKVCCHQSAGSF</sequence>
<dbReference type="EMBL" id="GGEC01077544">
    <property type="protein sequence ID" value="MBX58028.1"/>
    <property type="molecule type" value="Transcribed_RNA"/>
</dbReference>
<dbReference type="AlphaFoldDB" id="A0A2P2PTF3"/>
<protein>
    <submittedName>
        <fullName evidence="1">Uncharacterized protein</fullName>
    </submittedName>
</protein>
<evidence type="ECO:0000313" key="1">
    <source>
        <dbReference type="EMBL" id="MBX58028.1"/>
    </source>
</evidence>
<organism evidence="1">
    <name type="scientific">Rhizophora mucronata</name>
    <name type="common">Asiatic mangrove</name>
    <dbReference type="NCBI Taxonomy" id="61149"/>
    <lineage>
        <taxon>Eukaryota</taxon>
        <taxon>Viridiplantae</taxon>
        <taxon>Streptophyta</taxon>
        <taxon>Embryophyta</taxon>
        <taxon>Tracheophyta</taxon>
        <taxon>Spermatophyta</taxon>
        <taxon>Magnoliopsida</taxon>
        <taxon>eudicotyledons</taxon>
        <taxon>Gunneridae</taxon>
        <taxon>Pentapetalae</taxon>
        <taxon>rosids</taxon>
        <taxon>fabids</taxon>
        <taxon>Malpighiales</taxon>
        <taxon>Rhizophoraceae</taxon>
        <taxon>Rhizophora</taxon>
    </lineage>
</organism>